<protein>
    <submittedName>
        <fullName evidence="3">Meckel syndrome type 1 protein</fullName>
    </submittedName>
</protein>
<feature type="signal peptide" evidence="2">
    <location>
        <begin position="1"/>
        <end position="26"/>
    </location>
</feature>
<feature type="compositionally biased region" description="Low complexity" evidence="1">
    <location>
        <begin position="72"/>
        <end position="84"/>
    </location>
</feature>
<feature type="compositionally biased region" description="Low complexity" evidence="1">
    <location>
        <begin position="91"/>
        <end position="121"/>
    </location>
</feature>
<feature type="region of interest" description="Disordered" evidence="1">
    <location>
        <begin position="72"/>
        <end position="121"/>
    </location>
</feature>
<dbReference type="EMBL" id="JACIDS010000004">
    <property type="protein sequence ID" value="MBB3932384.1"/>
    <property type="molecule type" value="Genomic_DNA"/>
</dbReference>
<evidence type="ECO:0000256" key="1">
    <source>
        <dbReference type="SAM" id="MobiDB-lite"/>
    </source>
</evidence>
<dbReference type="RefSeq" id="WP_183400023.1">
    <property type="nucleotide sequence ID" value="NZ_JACIDS010000004.1"/>
</dbReference>
<accession>A0A840AS92</accession>
<feature type="region of interest" description="Disordered" evidence="1">
    <location>
        <begin position="164"/>
        <end position="219"/>
    </location>
</feature>
<proteinExistence type="predicted"/>
<comment type="caution">
    <text evidence="3">The sequence shown here is derived from an EMBL/GenBank/DDBJ whole genome shotgun (WGS) entry which is preliminary data.</text>
</comment>
<feature type="chain" id="PRO_5032587432" evidence="2">
    <location>
        <begin position="27"/>
        <end position="256"/>
    </location>
</feature>
<gene>
    <name evidence="3" type="ORF">GGR25_003442</name>
</gene>
<keyword evidence="2" id="KW-0732">Signal</keyword>
<name>A0A840AS92_9HYPH</name>
<organism evidence="3 4">
    <name type="scientific">Kaistia hirudinis</name>
    <dbReference type="NCBI Taxonomy" id="1293440"/>
    <lineage>
        <taxon>Bacteria</taxon>
        <taxon>Pseudomonadati</taxon>
        <taxon>Pseudomonadota</taxon>
        <taxon>Alphaproteobacteria</taxon>
        <taxon>Hyphomicrobiales</taxon>
        <taxon>Kaistiaceae</taxon>
        <taxon>Kaistia</taxon>
    </lineage>
</organism>
<reference evidence="3 4" key="1">
    <citation type="submission" date="2020-08" db="EMBL/GenBank/DDBJ databases">
        <title>Genomic Encyclopedia of Type Strains, Phase IV (KMG-IV): sequencing the most valuable type-strain genomes for metagenomic binning, comparative biology and taxonomic classification.</title>
        <authorList>
            <person name="Goeker M."/>
        </authorList>
    </citation>
    <scope>NUCLEOTIDE SEQUENCE [LARGE SCALE GENOMIC DNA]</scope>
    <source>
        <strain evidence="3 4">DSM 25966</strain>
    </source>
</reference>
<evidence type="ECO:0000313" key="4">
    <source>
        <dbReference type="Proteomes" id="UP000553963"/>
    </source>
</evidence>
<evidence type="ECO:0000313" key="3">
    <source>
        <dbReference type="EMBL" id="MBB3932384.1"/>
    </source>
</evidence>
<keyword evidence="4" id="KW-1185">Reference proteome</keyword>
<dbReference type="Proteomes" id="UP000553963">
    <property type="component" value="Unassembled WGS sequence"/>
</dbReference>
<evidence type="ECO:0000256" key="2">
    <source>
        <dbReference type="SAM" id="SignalP"/>
    </source>
</evidence>
<dbReference type="PROSITE" id="PS51257">
    <property type="entry name" value="PROKAR_LIPOPROTEIN"/>
    <property type="match status" value="1"/>
</dbReference>
<dbReference type="AlphaFoldDB" id="A0A840AS92"/>
<sequence>MFPAVRFALAGTGLALGILFAGAASAATSPAMQACSDQWSQLKADDKVPAGQTWPKFWSQCAKDYAAAHPDDAAAAADKTAAAPAEPPPAKTKSTAKTAPTPAPAPADDAAAGGKGKSPAMAACSDQWAKLKADNKVPAGQTWPKFWSQCAKDYAAAHPDEAAAAKSTAKSKAAKANDDELGAPLPDPEVAAKVDPNKPAVAGKKEPTPGQKAAWARMRACGAEWQSEKKAGTLPAGAKWPQYWSDCNKRLKAKGQ</sequence>